<proteinExistence type="predicted"/>
<keyword evidence="2" id="KW-1185">Reference proteome</keyword>
<protein>
    <submittedName>
        <fullName evidence="1">Metallophosphoesterase family protein</fullName>
    </submittedName>
</protein>
<name>A0A8J8SBC2_9FIRM</name>
<dbReference type="InterPro" id="IPR029052">
    <property type="entry name" value="Metallo-depent_PP-like"/>
</dbReference>
<dbReference type="SUPFAM" id="SSF56300">
    <property type="entry name" value="Metallo-dependent phosphatases"/>
    <property type="match status" value="1"/>
</dbReference>
<organism evidence="1 2">
    <name type="scientific">Vallitalea guaymasensis</name>
    <dbReference type="NCBI Taxonomy" id="1185412"/>
    <lineage>
        <taxon>Bacteria</taxon>
        <taxon>Bacillati</taxon>
        <taxon>Bacillota</taxon>
        <taxon>Clostridia</taxon>
        <taxon>Lachnospirales</taxon>
        <taxon>Vallitaleaceae</taxon>
        <taxon>Vallitalea</taxon>
    </lineage>
</organism>
<dbReference type="RefSeq" id="WP_212692703.1">
    <property type="nucleotide sequence ID" value="NZ_CP058561.1"/>
</dbReference>
<dbReference type="KEGG" id="vgu:HYG85_05880"/>
<dbReference type="AlphaFoldDB" id="A0A8J8SBC2"/>
<accession>A0A8J8SBC2</accession>
<dbReference type="Proteomes" id="UP000677305">
    <property type="component" value="Chromosome"/>
</dbReference>
<evidence type="ECO:0000313" key="1">
    <source>
        <dbReference type="EMBL" id="QUH28479.1"/>
    </source>
</evidence>
<gene>
    <name evidence="1" type="ORF">HYG85_05880</name>
</gene>
<dbReference type="Gene3D" id="3.60.21.10">
    <property type="match status" value="1"/>
</dbReference>
<dbReference type="EMBL" id="CP058561">
    <property type="protein sequence ID" value="QUH28479.1"/>
    <property type="molecule type" value="Genomic_DNA"/>
</dbReference>
<evidence type="ECO:0000313" key="2">
    <source>
        <dbReference type="Proteomes" id="UP000677305"/>
    </source>
</evidence>
<reference evidence="1 2" key="1">
    <citation type="submission" date="2020-07" db="EMBL/GenBank/DDBJ databases">
        <title>Vallitalea guaymasensis genome.</title>
        <authorList>
            <person name="Postec A."/>
        </authorList>
    </citation>
    <scope>NUCLEOTIDE SEQUENCE [LARGE SCALE GENOMIC DNA]</scope>
    <source>
        <strain evidence="1 2">Ra1766G1</strain>
    </source>
</reference>
<sequence length="166" mass="19631">MIYLISDTHFNQKRIIDYENRPFNSVEEMNKQLIYNWNNTVSKEDTIYHLGDFASSNKSEVKNIFDQLNGYKVLIKGNHDRCNSNIWWHDIGFEDVIDGGIILDSFYLLTHEPMYMNINMTPYVNIHGHIHSNKMEGNQYFNVSVEHHNYTPVAFDKIKAMYKSDE</sequence>